<dbReference type="PANTHER" id="PTHR20994:SF0">
    <property type="entry name" value="ER MEMBRANE PROTEIN COMPLEX SUBUNIT 6"/>
    <property type="match status" value="1"/>
</dbReference>
<keyword evidence="6 8" id="KW-1133">Transmembrane helix</keyword>
<dbReference type="GeneID" id="8201460"/>
<dbReference type="InParanoid" id="C4R847"/>
<comment type="subcellular location">
    <subcellularLocation>
        <location evidence="1">Endoplasmic reticulum membrane</location>
        <topology evidence="1">Multi-pass membrane protein</topology>
    </subcellularLocation>
</comment>
<keyword evidence="4 8" id="KW-0812">Transmembrane</keyword>
<dbReference type="eggNOG" id="KOG4455">
    <property type="taxonomic scope" value="Eukaryota"/>
</dbReference>
<evidence type="ECO:0000256" key="3">
    <source>
        <dbReference type="ARBA" id="ARBA00020827"/>
    </source>
</evidence>
<evidence type="ECO:0000313" key="9">
    <source>
        <dbReference type="EMBL" id="CAY71772.1"/>
    </source>
</evidence>
<evidence type="ECO:0000256" key="8">
    <source>
        <dbReference type="SAM" id="Phobius"/>
    </source>
</evidence>
<dbReference type="GO" id="GO:0072546">
    <property type="term" value="C:EMC complex"/>
    <property type="evidence" value="ECO:0007669"/>
    <property type="project" value="InterPro"/>
</dbReference>
<dbReference type="Pfam" id="PF07019">
    <property type="entry name" value="EMC6"/>
    <property type="match status" value="1"/>
</dbReference>
<evidence type="ECO:0000256" key="4">
    <source>
        <dbReference type="ARBA" id="ARBA00022692"/>
    </source>
</evidence>
<dbReference type="InterPro" id="IPR029008">
    <property type="entry name" value="EMC6-like"/>
</dbReference>
<dbReference type="RefSeq" id="XP_002493951.1">
    <property type="nucleotide sequence ID" value="XM_002493906.1"/>
</dbReference>
<dbReference type="PANTHER" id="PTHR20994">
    <property type="entry name" value="ER MEMBRANE PROTEIN COMPLEX SUBUNIT 6"/>
    <property type="match status" value="1"/>
</dbReference>
<evidence type="ECO:0000313" key="10">
    <source>
        <dbReference type="Proteomes" id="UP000000314"/>
    </source>
</evidence>
<proteinExistence type="inferred from homology"/>
<dbReference type="GO" id="GO:0034975">
    <property type="term" value="P:protein folding in endoplasmic reticulum"/>
    <property type="evidence" value="ECO:0007669"/>
    <property type="project" value="TreeGrafter"/>
</dbReference>
<dbReference type="InterPro" id="IPR008504">
    <property type="entry name" value="Emc6"/>
</dbReference>
<feature type="transmembrane region" description="Helical" evidence="8">
    <location>
        <begin position="46"/>
        <end position="63"/>
    </location>
</feature>
<gene>
    <name evidence="9" type="ordered locus">PAS_chr4_0517</name>
</gene>
<evidence type="ECO:0000256" key="1">
    <source>
        <dbReference type="ARBA" id="ARBA00004477"/>
    </source>
</evidence>
<dbReference type="OMA" id="YPGFLFY"/>
<comment type="similarity">
    <text evidence="2">Belongs to the EMC6 family.</text>
</comment>
<evidence type="ECO:0000256" key="5">
    <source>
        <dbReference type="ARBA" id="ARBA00022824"/>
    </source>
</evidence>
<keyword evidence="7 8" id="KW-0472">Membrane</keyword>
<dbReference type="OrthoDB" id="16510at2759"/>
<evidence type="ECO:0000256" key="7">
    <source>
        <dbReference type="ARBA" id="ARBA00023136"/>
    </source>
</evidence>
<protein>
    <recommendedName>
        <fullName evidence="3">ER membrane protein complex subunit 6</fullName>
    </recommendedName>
</protein>
<dbReference type="Proteomes" id="UP000000314">
    <property type="component" value="Chromosome 4"/>
</dbReference>
<dbReference type="GO" id="GO:0000045">
    <property type="term" value="P:autophagosome assembly"/>
    <property type="evidence" value="ECO:0007669"/>
    <property type="project" value="TreeGrafter"/>
</dbReference>
<dbReference type="STRING" id="644223.C4R847"/>
<evidence type="ECO:0000256" key="6">
    <source>
        <dbReference type="ARBA" id="ARBA00022989"/>
    </source>
</evidence>
<organism evidence="9 10">
    <name type="scientific">Komagataella phaffii (strain GS115 / ATCC 20864)</name>
    <name type="common">Yeast</name>
    <name type="synonym">Pichia pastoris</name>
    <dbReference type="NCBI Taxonomy" id="644223"/>
    <lineage>
        <taxon>Eukaryota</taxon>
        <taxon>Fungi</taxon>
        <taxon>Dikarya</taxon>
        <taxon>Ascomycota</taxon>
        <taxon>Saccharomycotina</taxon>
        <taxon>Pichiomycetes</taxon>
        <taxon>Pichiales</taxon>
        <taxon>Pichiaceae</taxon>
        <taxon>Komagataella</taxon>
    </lineage>
</organism>
<dbReference type="HOGENOM" id="CLU_110781_4_1_1"/>
<dbReference type="EMBL" id="FN392322">
    <property type="protein sequence ID" value="CAY71772.1"/>
    <property type="molecule type" value="Genomic_DNA"/>
</dbReference>
<accession>C4R847</accession>
<dbReference type="FunCoup" id="C4R847">
    <property type="interactions" value="24"/>
</dbReference>
<dbReference type="KEGG" id="ppa:PAS_chr4_0517"/>
<sequence length="104" mass="11608">MSKDQVKYSSSITHNNAKAIQYVHDVTGLAFGTAAGILKVESLQGVAFFVILSILSNLLFYVLKIRGHASQYFERPLKDIYLKGLTRSISGYLMMWCLVTALCE</sequence>
<name>C4R847_KOMPG</name>
<reference evidence="9 10" key="1">
    <citation type="journal article" date="2009" name="Nat. Biotechnol.">
        <title>Genome sequence of the recombinant protein production host Pichia pastoris.</title>
        <authorList>
            <person name="De Schutter K."/>
            <person name="Lin Y.C."/>
            <person name="Tiels P."/>
            <person name="Van Hecke A."/>
            <person name="Glinka S."/>
            <person name="Weber-Lehmann J."/>
            <person name="Rouze P."/>
            <person name="Van de Peer Y."/>
            <person name="Callewaert N."/>
        </authorList>
    </citation>
    <scope>NUCLEOTIDE SEQUENCE [LARGE SCALE GENOMIC DNA]</scope>
    <source>
        <strain evidence="10">GS115 / ATCC 20864</strain>
    </source>
</reference>
<dbReference type="AlphaFoldDB" id="C4R847"/>
<keyword evidence="10" id="KW-1185">Reference proteome</keyword>
<keyword evidence="5" id="KW-0256">Endoplasmic reticulum</keyword>
<evidence type="ECO:0000256" key="2">
    <source>
        <dbReference type="ARBA" id="ARBA00009436"/>
    </source>
</evidence>